<evidence type="ECO:0000313" key="2">
    <source>
        <dbReference type="Proteomes" id="UP000565576"/>
    </source>
</evidence>
<protein>
    <submittedName>
        <fullName evidence="1">Uncharacterized protein</fullName>
    </submittedName>
</protein>
<organism evidence="1 2">
    <name type="scientific">Rhizobium lusitanum</name>
    <dbReference type="NCBI Taxonomy" id="293958"/>
    <lineage>
        <taxon>Bacteria</taxon>
        <taxon>Pseudomonadati</taxon>
        <taxon>Pseudomonadota</taxon>
        <taxon>Alphaproteobacteria</taxon>
        <taxon>Hyphomicrobiales</taxon>
        <taxon>Rhizobiaceae</taxon>
        <taxon>Rhizobium/Agrobacterium group</taxon>
        <taxon>Rhizobium</taxon>
    </lineage>
</organism>
<proteinExistence type="predicted"/>
<dbReference type="RefSeq" id="WP_246806364.1">
    <property type="nucleotide sequence ID" value="NZ_JACHBG010000007.1"/>
</dbReference>
<gene>
    <name evidence="1" type="ORF">GGD46_003629</name>
</gene>
<sequence length="161" mass="17841">MPSIQVVASEHCPAPADTDISVAIEQDETEDLPVTSGFFEKWAGRRADKPKAGAADIVATFLARIEKQKELLSEFEADPAGFTNWRSAWFRKVTGGFGVSIGHDRVDAGDGLRYVVVDSLREVHEFLEDLDEHVRTDDNFQRALKANHKLRSNRRTGASAS</sequence>
<evidence type="ECO:0000313" key="1">
    <source>
        <dbReference type="EMBL" id="MBB6486334.1"/>
    </source>
</evidence>
<dbReference type="Proteomes" id="UP000565576">
    <property type="component" value="Unassembled WGS sequence"/>
</dbReference>
<dbReference type="AlphaFoldDB" id="A0A7X0ISG9"/>
<dbReference type="EMBL" id="JACHBG010000007">
    <property type="protein sequence ID" value="MBB6486334.1"/>
    <property type="molecule type" value="Genomic_DNA"/>
</dbReference>
<accession>A0A7X0ISG9</accession>
<name>A0A7X0ISG9_9HYPH</name>
<reference evidence="1 2" key="1">
    <citation type="submission" date="2020-08" db="EMBL/GenBank/DDBJ databases">
        <title>Genomic Encyclopedia of Type Strains, Phase IV (KMG-V): Genome sequencing to study the core and pangenomes of soil and plant-associated prokaryotes.</title>
        <authorList>
            <person name="Whitman W."/>
        </authorList>
    </citation>
    <scope>NUCLEOTIDE SEQUENCE [LARGE SCALE GENOMIC DNA]</scope>
    <source>
        <strain evidence="1 2">SEMIA 4060</strain>
    </source>
</reference>
<comment type="caution">
    <text evidence="1">The sequence shown here is derived from an EMBL/GenBank/DDBJ whole genome shotgun (WGS) entry which is preliminary data.</text>
</comment>